<feature type="region of interest" description="Disordered" evidence="1">
    <location>
        <begin position="335"/>
        <end position="408"/>
    </location>
</feature>
<organism evidence="2 3">
    <name type="scientific">Pristionchus mayeri</name>
    <dbReference type="NCBI Taxonomy" id="1317129"/>
    <lineage>
        <taxon>Eukaryota</taxon>
        <taxon>Metazoa</taxon>
        <taxon>Ecdysozoa</taxon>
        <taxon>Nematoda</taxon>
        <taxon>Chromadorea</taxon>
        <taxon>Rhabditida</taxon>
        <taxon>Rhabditina</taxon>
        <taxon>Diplogasteromorpha</taxon>
        <taxon>Diplogasteroidea</taxon>
        <taxon>Neodiplogasteridae</taxon>
        <taxon>Pristionchus</taxon>
    </lineage>
</organism>
<evidence type="ECO:0000256" key="1">
    <source>
        <dbReference type="SAM" id="MobiDB-lite"/>
    </source>
</evidence>
<name>A0AAN5CZK0_9BILA</name>
<evidence type="ECO:0000313" key="3">
    <source>
        <dbReference type="Proteomes" id="UP001328107"/>
    </source>
</evidence>
<feature type="region of interest" description="Disordered" evidence="1">
    <location>
        <begin position="1"/>
        <end position="42"/>
    </location>
</feature>
<comment type="caution">
    <text evidence="2">The sequence shown here is derived from an EMBL/GenBank/DDBJ whole genome shotgun (WGS) entry which is preliminary data.</text>
</comment>
<protein>
    <submittedName>
        <fullName evidence="2">Uncharacterized protein</fullName>
    </submittedName>
</protein>
<evidence type="ECO:0000313" key="2">
    <source>
        <dbReference type="EMBL" id="GMR53621.1"/>
    </source>
</evidence>
<feature type="compositionally biased region" description="Polar residues" evidence="1">
    <location>
        <begin position="13"/>
        <end position="42"/>
    </location>
</feature>
<proteinExistence type="predicted"/>
<gene>
    <name evidence="2" type="ORF">PMAYCL1PPCAC_23816</name>
</gene>
<dbReference type="EMBL" id="BTRK01000005">
    <property type="protein sequence ID" value="GMR53621.1"/>
    <property type="molecule type" value="Genomic_DNA"/>
</dbReference>
<accession>A0AAN5CZK0</accession>
<feature type="compositionally biased region" description="Polar residues" evidence="1">
    <location>
        <begin position="390"/>
        <end position="399"/>
    </location>
</feature>
<feature type="compositionally biased region" description="Basic and acidic residues" evidence="1">
    <location>
        <begin position="1"/>
        <end position="12"/>
    </location>
</feature>
<feature type="compositionally biased region" description="Polar residues" evidence="1">
    <location>
        <begin position="358"/>
        <end position="375"/>
    </location>
</feature>
<dbReference type="Proteomes" id="UP001328107">
    <property type="component" value="Unassembled WGS sequence"/>
</dbReference>
<reference evidence="3" key="1">
    <citation type="submission" date="2022-10" db="EMBL/GenBank/DDBJ databases">
        <title>Genome assembly of Pristionchus species.</title>
        <authorList>
            <person name="Yoshida K."/>
            <person name="Sommer R.J."/>
        </authorList>
    </citation>
    <scope>NUCLEOTIDE SEQUENCE [LARGE SCALE GENOMIC DNA]</scope>
    <source>
        <strain evidence="3">RS5460</strain>
    </source>
</reference>
<keyword evidence="3" id="KW-1185">Reference proteome</keyword>
<sequence>MERLKEAEERSVHPTSNGASSTSHSEQNQSEGEGSTVTNTKSIGMSHPLHLDFICPSCKPPFNTTVRQKIMSARLKLSKKSANGFDTLVQRTQVGLVPYTEEEIKIGYRKLCSHRIVALTQAPMDIKYEGEVHNHPESITVGKIIRSILAEALRKAKREVAVIPSEMNETASKYDVDLHLLESTLSEEVNKIRSLIPSRALIVVPRKLDSHDWLYAKSIMESLLCSNWELYVDQAPPSLSTSKSKYFDINETLIKFETEVQEMGQDLSHRLHVALHETKLHKGFWPLSLAGAHDASALFEWFGATLKPEDEEEMDEEGEVEETREDIQYKHHPAAHSHKSYLQQKNSHSHPHKYSYFPSRNSSQSHFHNNLSQRGGISKNRVFIRGGKGNNSRSYNKFPSKSYHHNKF</sequence>
<dbReference type="AlphaFoldDB" id="A0AAN5CZK0"/>